<comment type="subcellular location">
    <subcellularLocation>
        <location evidence="1 8">Cell membrane</location>
        <topology evidence="1 8">Multi-pass membrane protein</topology>
    </subcellularLocation>
</comment>
<evidence type="ECO:0000313" key="10">
    <source>
        <dbReference type="EMBL" id="CAI9091564.1"/>
    </source>
</evidence>
<evidence type="ECO:0000256" key="5">
    <source>
        <dbReference type="ARBA" id="ARBA00022692"/>
    </source>
</evidence>
<dbReference type="Proteomes" id="UP001161247">
    <property type="component" value="Chromosome 1"/>
</dbReference>
<keyword evidence="5 8" id="KW-0812">Transmembrane</keyword>
<sequence>MKNLFGSPGKVSGLVLRLGQCFFAASSLGVMAAAPGFSTATTFCYLIASMCLQLLWSFGLACFDVHALRSKRDLHNNIFVSLFVVGDWVTSTLTLAAASSSAGVTVLLIKDTNACRMERKFSCDMFQVSVGLAFVSWFLLAISSYVMFWLAATA</sequence>
<evidence type="ECO:0000256" key="6">
    <source>
        <dbReference type="ARBA" id="ARBA00022989"/>
    </source>
</evidence>
<dbReference type="InterPro" id="IPR045009">
    <property type="entry name" value="CASPL-5"/>
</dbReference>
<dbReference type="PANTHER" id="PTHR32021">
    <property type="entry name" value="CASP-LIKE PROTEIN 5B3"/>
    <property type="match status" value="1"/>
</dbReference>
<feature type="domain" description="Casparian strip membrane protein" evidence="9">
    <location>
        <begin position="7"/>
        <end position="139"/>
    </location>
</feature>
<accession>A0AAV1C7J0</accession>
<protein>
    <recommendedName>
        <fullName evidence="8">CASP-like protein</fullName>
    </recommendedName>
</protein>
<evidence type="ECO:0000256" key="3">
    <source>
        <dbReference type="ARBA" id="ARBA00011489"/>
    </source>
</evidence>
<evidence type="ECO:0000256" key="7">
    <source>
        <dbReference type="ARBA" id="ARBA00023136"/>
    </source>
</evidence>
<evidence type="ECO:0000256" key="2">
    <source>
        <dbReference type="ARBA" id="ARBA00007651"/>
    </source>
</evidence>
<keyword evidence="6 8" id="KW-1133">Transmembrane helix</keyword>
<proteinExistence type="inferred from homology"/>
<organism evidence="10 11">
    <name type="scientific">Oldenlandia corymbosa var. corymbosa</name>
    <dbReference type="NCBI Taxonomy" id="529605"/>
    <lineage>
        <taxon>Eukaryota</taxon>
        <taxon>Viridiplantae</taxon>
        <taxon>Streptophyta</taxon>
        <taxon>Embryophyta</taxon>
        <taxon>Tracheophyta</taxon>
        <taxon>Spermatophyta</taxon>
        <taxon>Magnoliopsida</taxon>
        <taxon>eudicotyledons</taxon>
        <taxon>Gunneridae</taxon>
        <taxon>Pentapetalae</taxon>
        <taxon>asterids</taxon>
        <taxon>lamiids</taxon>
        <taxon>Gentianales</taxon>
        <taxon>Rubiaceae</taxon>
        <taxon>Rubioideae</taxon>
        <taxon>Spermacoceae</taxon>
        <taxon>Hedyotis-Oldenlandia complex</taxon>
        <taxon>Oldenlandia</taxon>
    </lineage>
</organism>
<keyword evidence="4 8" id="KW-1003">Cell membrane</keyword>
<evidence type="ECO:0000256" key="8">
    <source>
        <dbReference type="RuleBase" id="RU361233"/>
    </source>
</evidence>
<dbReference type="AlphaFoldDB" id="A0AAV1C7J0"/>
<feature type="transmembrane region" description="Helical" evidence="8">
    <location>
        <begin position="88"/>
        <end position="109"/>
    </location>
</feature>
<evidence type="ECO:0000313" key="11">
    <source>
        <dbReference type="Proteomes" id="UP001161247"/>
    </source>
</evidence>
<comment type="subunit">
    <text evidence="3 8">Homodimer and heterodimers.</text>
</comment>
<dbReference type="Pfam" id="PF04535">
    <property type="entry name" value="CASP_dom"/>
    <property type="match status" value="1"/>
</dbReference>
<comment type="similarity">
    <text evidence="2 8">Belongs to the Casparian strip membrane proteins (CASP) family.</text>
</comment>
<evidence type="ECO:0000259" key="9">
    <source>
        <dbReference type="Pfam" id="PF04535"/>
    </source>
</evidence>
<dbReference type="EMBL" id="OX459118">
    <property type="protein sequence ID" value="CAI9091564.1"/>
    <property type="molecule type" value="Genomic_DNA"/>
</dbReference>
<feature type="transmembrane region" description="Helical" evidence="8">
    <location>
        <begin position="45"/>
        <end position="68"/>
    </location>
</feature>
<keyword evidence="11" id="KW-1185">Reference proteome</keyword>
<keyword evidence="7 8" id="KW-0472">Membrane</keyword>
<name>A0AAV1C7J0_OLDCO</name>
<gene>
    <name evidence="10" type="ORF">OLC1_LOCUS3459</name>
</gene>
<reference evidence="10" key="1">
    <citation type="submission" date="2023-03" db="EMBL/GenBank/DDBJ databases">
        <authorList>
            <person name="Julca I."/>
        </authorList>
    </citation>
    <scope>NUCLEOTIDE SEQUENCE</scope>
</reference>
<feature type="transmembrane region" description="Helical" evidence="8">
    <location>
        <begin position="130"/>
        <end position="152"/>
    </location>
</feature>
<evidence type="ECO:0000256" key="4">
    <source>
        <dbReference type="ARBA" id="ARBA00022475"/>
    </source>
</evidence>
<dbReference type="PANTHER" id="PTHR32021:SF24">
    <property type="entry name" value="CASP-LIKE PROTEIN"/>
    <property type="match status" value="1"/>
</dbReference>
<evidence type="ECO:0000256" key="1">
    <source>
        <dbReference type="ARBA" id="ARBA00004651"/>
    </source>
</evidence>
<dbReference type="InterPro" id="IPR006702">
    <property type="entry name" value="CASP_dom"/>
</dbReference>
<dbReference type="GO" id="GO:0005886">
    <property type="term" value="C:plasma membrane"/>
    <property type="evidence" value="ECO:0007669"/>
    <property type="project" value="UniProtKB-SubCell"/>
</dbReference>
<feature type="transmembrane region" description="Helical" evidence="8">
    <location>
        <begin position="14"/>
        <end position="33"/>
    </location>
</feature>